<protein>
    <submittedName>
        <fullName evidence="1">Uncharacterized protein</fullName>
    </submittedName>
</protein>
<accession>A0AAV4TWB2</accession>
<organism evidence="1 2">
    <name type="scientific">Caerostris darwini</name>
    <dbReference type="NCBI Taxonomy" id="1538125"/>
    <lineage>
        <taxon>Eukaryota</taxon>
        <taxon>Metazoa</taxon>
        <taxon>Ecdysozoa</taxon>
        <taxon>Arthropoda</taxon>
        <taxon>Chelicerata</taxon>
        <taxon>Arachnida</taxon>
        <taxon>Araneae</taxon>
        <taxon>Araneomorphae</taxon>
        <taxon>Entelegynae</taxon>
        <taxon>Araneoidea</taxon>
        <taxon>Araneidae</taxon>
        <taxon>Caerostris</taxon>
    </lineage>
</organism>
<dbReference type="Proteomes" id="UP001054837">
    <property type="component" value="Unassembled WGS sequence"/>
</dbReference>
<evidence type="ECO:0000313" key="2">
    <source>
        <dbReference type="Proteomes" id="UP001054837"/>
    </source>
</evidence>
<sequence length="153" mass="17521">MQCLNCNHIHHSLSPTNPMRECGEEHITSACHIKDKLINLKYINYGEHGHVASRRVCKAFPKEDKEKKRNKLSILLAQSTNSTESKFYRTQRLPHTEFQDISYSTVSNSFYAEVPGSSDLITPFLLLKELQCIMDVFKKYTDAIKNAKSPKSS</sequence>
<evidence type="ECO:0000313" key="1">
    <source>
        <dbReference type="EMBL" id="GIY49152.1"/>
    </source>
</evidence>
<dbReference type="AlphaFoldDB" id="A0AAV4TWB2"/>
<keyword evidence="2" id="KW-1185">Reference proteome</keyword>
<gene>
    <name evidence="1" type="ORF">CDAR_436981</name>
</gene>
<comment type="caution">
    <text evidence="1">The sequence shown here is derived from an EMBL/GenBank/DDBJ whole genome shotgun (WGS) entry which is preliminary data.</text>
</comment>
<reference evidence="1 2" key="1">
    <citation type="submission" date="2021-06" db="EMBL/GenBank/DDBJ databases">
        <title>Caerostris darwini draft genome.</title>
        <authorList>
            <person name="Kono N."/>
            <person name="Arakawa K."/>
        </authorList>
    </citation>
    <scope>NUCLEOTIDE SEQUENCE [LARGE SCALE GENOMIC DNA]</scope>
</reference>
<proteinExistence type="predicted"/>
<name>A0AAV4TWB2_9ARAC</name>
<dbReference type="EMBL" id="BPLQ01010207">
    <property type="protein sequence ID" value="GIY49152.1"/>
    <property type="molecule type" value="Genomic_DNA"/>
</dbReference>